<feature type="compositionally biased region" description="Basic residues" evidence="2">
    <location>
        <begin position="28"/>
        <end position="39"/>
    </location>
</feature>
<dbReference type="CDD" id="cd05467">
    <property type="entry name" value="CBM20"/>
    <property type="match status" value="1"/>
</dbReference>
<dbReference type="OrthoDB" id="529758at2759"/>
<organism evidence="4 5">
    <name type="scientific">Pycnococcus provasolii</name>
    <dbReference type="NCBI Taxonomy" id="41880"/>
    <lineage>
        <taxon>Eukaryota</taxon>
        <taxon>Viridiplantae</taxon>
        <taxon>Chlorophyta</taxon>
        <taxon>Pseudoscourfieldiophyceae</taxon>
        <taxon>Pseudoscourfieldiales</taxon>
        <taxon>Pycnococcaceae</taxon>
        <taxon>Pycnococcus</taxon>
    </lineage>
</organism>
<dbReference type="InterPro" id="IPR002044">
    <property type="entry name" value="CBM20"/>
</dbReference>
<dbReference type="PANTHER" id="PTHR15048:SF0">
    <property type="entry name" value="STARCH-BINDING DOMAIN-CONTAINING PROTEIN 1"/>
    <property type="match status" value="1"/>
</dbReference>
<comment type="caution">
    <text evidence="4">The sequence shown here is derived from an EMBL/GenBank/DDBJ whole genome shotgun (WGS) entry which is preliminary data.</text>
</comment>
<feature type="domain" description="CBM20" evidence="3">
    <location>
        <begin position="100"/>
        <end position="214"/>
    </location>
</feature>
<dbReference type="InterPro" id="IPR013784">
    <property type="entry name" value="Carb-bd-like_fold"/>
</dbReference>
<dbReference type="SMART" id="SM01065">
    <property type="entry name" value="CBM_2"/>
    <property type="match status" value="1"/>
</dbReference>
<feature type="compositionally biased region" description="Low complexity" evidence="2">
    <location>
        <begin position="387"/>
        <end position="400"/>
    </location>
</feature>
<dbReference type="GO" id="GO:2001070">
    <property type="term" value="F:starch binding"/>
    <property type="evidence" value="ECO:0007669"/>
    <property type="project" value="InterPro"/>
</dbReference>
<feature type="compositionally biased region" description="Low complexity" evidence="2">
    <location>
        <begin position="40"/>
        <end position="65"/>
    </location>
</feature>
<evidence type="ECO:0000256" key="1">
    <source>
        <dbReference type="SAM" id="Coils"/>
    </source>
</evidence>
<evidence type="ECO:0000259" key="3">
    <source>
        <dbReference type="PROSITE" id="PS51166"/>
    </source>
</evidence>
<name>A0A830HG04_9CHLO</name>
<keyword evidence="1" id="KW-0175">Coiled coil</keyword>
<dbReference type="AlphaFoldDB" id="A0A830HG04"/>
<dbReference type="GO" id="GO:0016020">
    <property type="term" value="C:membrane"/>
    <property type="evidence" value="ECO:0007669"/>
    <property type="project" value="TreeGrafter"/>
</dbReference>
<keyword evidence="5" id="KW-1185">Reference proteome</keyword>
<sequence>MMLTRTTKNVFSSVHGSQVNAGVVPWGGKHKNMQHKSRARTTATAAAAAQAPSRPNSSRSAMHASSMSTIGVPATAAARRTFHRRRAPHVAAAASSNNDGKSKADSHCTLLVSVTKHVPFGMQLRLVGSVPACGNWDPERGVEMEWTDGDVWTCDVCMISTPSDGHIEYKYVLVNVDDATGEETYTWQEGANRLLHAEPPSCEVQDTWVHERGACVAMLERVAEAESADEEEVTTARTAAQASAAAATTTSQQHMQQMITSGASEITKMRNSLQALEQAIEREEKQYLEHWHRLHAYQEQQEQFSVSEEQADEALLQQAAAISALEAERELFLDRLAAQERELKAKDSALSELQAELRVAARARAALAQQLVQKRCDARAASATAYTSSASTAAAQPSTTLQPLSGKPRNVCYNTALLTSGLTLRFKDNDSRSSDYSGDPTELS</sequence>
<feature type="region of interest" description="Disordered" evidence="2">
    <location>
        <begin position="226"/>
        <end position="251"/>
    </location>
</feature>
<feature type="region of interest" description="Disordered" evidence="2">
    <location>
        <begin position="22"/>
        <end position="65"/>
    </location>
</feature>
<accession>A0A830HG04</accession>
<dbReference type="SUPFAM" id="SSF49452">
    <property type="entry name" value="Starch-binding domain-like"/>
    <property type="match status" value="1"/>
</dbReference>
<dbReference type="Proteomes" id="UP000660262">
    <property type="component" value="Unassembled WGS sequence"/>
</dbReference>
<dbReference type="InterPro" id="IPR013783">
    <property type="entry name" value="Ig-like_fold"/>
</dbReference>
<dbReference type="PANTHER" id="PTHR15048">
    <property type="entry name" value="STARCH-BINDING DOMAIN-CONTAINING PROTEIN 1"/>
    <property type="match status" value="1"/>
</dbReference>
<dbReference type="EMBL" id="BNJQ01000010">
    <property type="protein sequence ID" value="GHP05443.1"/>
    <property type="molecule type" value="Genomic_DNA"/>
</dbReference>
<dbReference type="Pfam" id="PF00686">
    <property type="entry name" value="CBM_20"/>
    <property type="match status" value="1"/>
</dbReference>
<protein>
    <recommendedName>
        <fullName evidence="3">CBM20 domain-containing protein</fullName>
    </recommendedName>
</protein>
<feature type="compositionally biased region" description="Low complexity" evidence="2">
    <location>
        <begin position="235"/>
        <end position="251"/>
    </location>
</feature>
<gene>
    <name evidence="4" type="ORF">PPROV_000419400</name>
</gene>
<reference evidence="4" key="1">
    <citation type="submission" date="2020-10" db="EMBL/GenBank/DDBJ databases">
        <title>Unveiling of a novel bifunctional photoreceptor, Dualchrome1, isolated from a cosmopolitan green alga.</title>
        <authorList>
            <person name="Suzuki S."/>
            <person name="Kawachi M."/>
        </authorList>
    </citation>
    <scope>NUCLEOTIDE SEQUENCE</scope>
    <source>
        <strain evidence="4">NIES 2893</strain>
    </source>
</reference>
<dbReference type="PROSITE" id="PS51166">
    <property type="entry name" value="CBM20"/>
    <property type="match status" value="1"/>
</dbReference>
<proteinExistence type="predicted"/>
<feature type="coiled-coil region" evidence="1">
    <location>
        <begin position="266"/>
        <end position="370"/>
    </location>
</feature>
<evidence type="ECO:0000256" key="2">
    <source>
        <dbReference type="SAM" id="MobiDB-lite"/>
    </source>
</evidence>
<feature type="region of interest" description="Disordered" evidence="2">
    <location>
        <begin position="387"/>
        <end position="406"/>
    </location>
</feature>
<evidence type="ECO:0000313" key="4">
    <source>
        <dbReference type="EMBL" id="GHP05443.1"/>
    </source>
</evidence>
<evidence type="ECO:0000313" key="5">
    <source>
        <dbReference type="Proteomes" id="UP000660262"/>
    </source>
</evidence>
<dbReference type="Gene3D" id="2.60.40.10">
    <property type="entry name" value="Immunoglobulins"/>
    <property type="match status" value="1"/>
</dbReference>